<organism evidence="9 10">
    <name type="scientific">Desulfosporosinus nitroreducens</name>
    <dbReference type="NCBI Taxonomy" id="2018668"/>
    <lineage>
        <taxon>Bacteria</taxon>
        <taxon>Bacillati</taxon>
        <taxon>Bacillota</taxon>
        <taxon>Clostridia</taxon>
        <taxon>Eubacteriales</taxon>
        <taxon>Desulfitobacteriaceae</taxon>
        <taxon>Desulfosporosinus</taxon>
    </lineage>
</organism>
<dbReference type="EC" id="2.7.2.1" evidence="7"/>
<dbReference type="EMBL" id="JAMJEV010000002">
    <property type="protein sequence ID" value="MDO0821644.1"/>
    <property type="molecule type" value="Genomic_DNA"/>
</dbReference>
<dbReference type="CDD" id="cd24010">
    <property type="entry name" value="ASKHA_NBD_AcK_PK"/>
    <property type="match status" value="1"/>
</dbReference>
<keyword evidence="4 7" id="KW-0547">Nucleotide-binding</keyword>
<dbReference type="NCBIfam" id="TIGR00016">
    <property type="entry name" value="ackA"/>
    <property type="match status" value="1"/>
</dbReference>
<dbReference type="GO" id="GO:0016301">
    <property type="term" value="F:kinase activity"/>
    <property type="evidence" value="ECO:0007669"/>
    <property type="project" value="UniProtKB-KW"/>
</dbReference>
<keyword evidence="2 7" id="KW-0963">Cytoplasm</keyword>
<feature type="binding site" evidence="7">
    <location>
        <position position="91"/>
    </location>
    <ligand>
        <name>substrate</name>
    </ligand>
</feature>
<comment type="subunit">
    <text evidence="7">Homodimer.</text>
</comment>
<comment type="caution">
    <text evidence="9">The sequence shown here is derived from an EMBL/GenBank/DDBJ whole genome shotgun (WGS) entry which is preliminary data.</text>
</comment>
<dbReference type="Proteomes" id="UP001176021">
    <property type="component" value="Unassembled WGS sequence"/>
</dbReference>
<dbReference type="PROSITE" id="PS01076">
    <property type="entry name" value="ACETATE_KINASE_2"/>
    <property type="match status" value="1"/>
</dbReference>
<comment type="cofactor">
    <cofactor evidence="7">
        <name>Mg(2+)</name>
        <dbReference type="ChEBI" id="CHEBI:18420"/>
    </cofactor>
    <cofactor evidence="7">
        <name>Mn(2+)</name>
        <dbReference type="ChEBI" id="CHEBI:29035"/>
    </cofactor>
    <text evidence="7">Mg(2+). Can also accept Mn(2+).</text>
</comment>
<feature type="site" description="Transition state stabilizer" evidence="7">
    <location>
        <position position="241"/>
    </location>
</feature>
<feature type="binding site" evidence="7">
    <location>
        <begin position="283"/>
        <end position="285"/>
    </location>
    <ligand>
        <name>ATP</name>
        <dbReference type="ChEBI" id="CHEBI:30616"/>
    </ligand>
</feature>
<dbReference type="InterPro" id="IPR023865">
    <property type="entry name" value="Aliphatic_acid_kinase_CS"/>
</dbReference>
<accession>A0ABT8QM69</accession>
<dbReference type="SUPFAM" id="SSF53067">
    <property type="entry name" value="Actin-like ATPase domain"/>
    <property type="match status" value="2"/>
</dbReference>
<gene>
    <name evidence="7" type="primary">ackA</name>
    <name evidence="9" type="ORF">M8H41_02055</name>
</gene>
<comment type="pathway">
    <text evidence="7">Metabolic intermediate biosynthesis; acetyl-CoA biosynthesis; acetyl-CoA from acetate: step 1/2.</text>
</comment>
<proteinExistence type="inferred from homology"/>
<dbReference type="PROSITE" id="PS01075">
    <property type="entry name" value="ACETATE_KINASE_1"/>
    <property type="match status" value="1"/>
</dbReference>
<dbReference type="InterPro" id="IPR004372">
    <property type="entry name" value="Ac/propionate_kinase"/>
</dbReference>
<comment type="function">
    <text evidence="7">Catalyzes the formation of acetyl phosphate from acetate and ATP. Can also catalyze the reverse reaction.</text>
</comment>
<keyword evidence="10" id="KW-1185">Reference proteome</keyword>
<evidence type="ECO:0000256" key="8">
    <source>
        <dbReference type="RuleBase" id="RU003835"/>
    </source>
</evidence>
<evidence type="ECO:0000256" key="6">
    <source>
        <dbReference type="ARBA" id="ARBA00022840"/>
    </source>
</evidence>
<feature type="site" description="Transition state stabilizer" evidence="7">
    <location>
        <position position="180"/>
    </location>
</feature>
<evidence type="ECO:0000256" key="1">
    <source>
        <dbReference type="ARBA" id="ARBA00008748"/>
    </source>
</evidence>
<keyword evidence="6 7" id="KW-0067">ATP-binding</keyword>
<dbReference type="InterPro" id="IPR000890">
    <property type="entry name" value="Aliphatic_acid_kin_short-chain"/>
</dbReference>
<name>A0ABT8QM69_9FIRM</name>
<dbReference type="HAMAP" id="MF_00020">
    <property type="entry name" value="Acetate_kinase"/>
    <property type="match status" value="1"/>
</dbReference>
<dbReference type="Gene3D" id="3.30.420.40">
    <property type="match status" value="2"/>
</dbReference>
<dbReference type="RefSeq" id="WP_252468166.1">
    <property type="nucleotide sequence ID" value="NZ_JAMHFY010000005.1"/>
</dbReference>
<feature type="binding site" evidence="7">
    <location>
        <begin position="208"/>
        <end position="212"/>
    </location>
    <ligand>
        <name>ATP</name>
        <dbReference type="ChEBI" id="CHEBI:30616"/>
    </ligand>
</feature>
<comment type="catalytic activity">
    <reaction evidence="7">
        <text>acetate + ATP = acetyl phosphate + ADP</text>
        <dbReference type="Rhea" id="RHEA:11352"/>
        <dbReference type="ChEBI" id="CHEBI:22191"/>
        <dbReference type="ChEBI" id="CHEBI:30089"/>
        <dbReference type="ChEBI" id="CHEBI:30616"/>
        <dbReference type="ChEBI" id="CHEBI:456216"/>
        <dbReference type="EC" id="2.7.2.1"/>
    </reaction>
</comment>
<evidence type="ECO:0000256" key="7">
    <source>
        <dbReference type="HAMAP-Rule" id="MF_00020"/>
    </source>
</evidence>
<feature type="binding site" evidence="7">
    <location>
        <position position="14"/>
    </location>
    <ligand>
        <name>ATP</name>
        <dbReference type="ChEBI" id="CHEBI:30616"/>
    </ligand>
</feature>
<evidence type="ECO:0000256" key="4">
    <source>
        <dbReference type="ARBA" id="ARBA00022741"/>
    </source>
</evidence>
<keyword evidence="7" id="KW-0460">Magnesium</keyword>
<protein>
    <recommendedName>
        <fullName evidence="7">Acetate kinase</fullName>
        <ecNumber evidence="7">2.7.2.1</ecNumber>
    </recommendedName>
    <alternativeName>
        <fullName evidence="7">Acetokinase</fullName>
    </alternativeName>
</protein>
<evidence type="ECO:0000256" key="5">
    <source>
        <dbReference type="ARBA" id="ARBA00022777"/>
    </source>
</evidence>
<feature type="binding site" evidence="7">
    <location>
        <position position="384"/>
    </location>
    <ligand>
        <name>Mg(2+)</name>
        <dbReference type="ChEBI" id="CHEBI:18420"/>
    </ligand>
</feature>
<keyword evidence="5 7" id="KW-0418">Kinase</keyword>
<dbReference type="Pfam" id="PF00871">
    <property type="entry name" value="Acetate_kinase"/>
    <property type="match status" value="1"/>
</dbReference>
<sequence length="397" mass="43052">MKILVINCGSSSLKYQVIDMATKNAIGKGLVERIGLPGSVLTHRTGSGEKEVIQAEIGNHTVAIKLVLEALVSPQYGALKDLKDICGVGHRVVHGGEKFSKSVLIDDDVMKALKECVELAPLHNPPNIAGIMACQKMMPGVPQVAVFDTAFHQTMLPKSYIYGLPYEYYKKYGIRKYGFHGTSHKYVSQRAAVLLRKPLSELKLISCHLGNGASICAIRGGKSIETSMGFTPLDGLMMGTRSGALDPAIVTYIMCRENFTVDQMNDFLNTKCGALGVSGISSDFRDIEVAAGQGNVRARLALDIFEHDVRQFIGSYAAVLGGVDGIIFTAGVGENSSAMREAICKNLDYIGVDLDSEKNKVRSEEVDVSKPNARCRVLVIPTNEELMIALETHDLIQ</sequence>
<evidence type="ECO:0000313" key="10">
    <source>
        <dbReference type="Proteomes" id="UP001176021"/>
    </source>
</evidence>
<dbReference type="PANTHER" id="PTHR21060">
    <property type="entry name" value="ACETATE KINASE"/>
    <property type="match status" value="1"/>
</dbReference>
<reference evidence="9" key="1">
    <citation type="submission" date="2022-05" db="EMBL/GenBank/DDBJ databases">
        <title>Expanded diversity of anoxic marine methylotrophy in a Black Sea sulfate reducing microorganism.</title>
        <authorList>
            <person name="Fischer P.Q."/>
            <person name="Stams A.J.M."/>
            <person name="Villanueva L."/>
            <person name="Sousa D.Z."/>
        </authorList>
    </citation>
    <scope>NUCLEOTIDE SEQUENCE</scope>
    <source>
        <strain evidence="9">P130</strain>
    </source>
</reference>
<comment type="subcellular location">
    <subcellularLocation>
        <location evidence="7">Cytoplasm</location>
    </subcellularLocation>
</comment>
<dbReference type="PANTHER" id="PTHR21060:SF15">
    <property type="entry name" value="ACETATE KINASE-RELATED"/>
    <property type="match status" value="1"/>
</dbReference>
<feature type="active site" description="Proton donor/acceptor" evidence="7">
    <location>
        <position position="148"/>
    </location>
</feature>
<keyword evidence="3 7" id="KW-0808">Transferase</keyword>
<dbReference type="PRINTS" id="PR00471">
    <property type="entry name" value="ACETATEKNASE"/>
</dbReference>
<evidence type="ECO:0000256" key="3">
    <source>
        <dbReference type="ARBA" id="ARBA00022679"/>
    </source>
</evidence>
<feature type="binding site" evidence="7">
    <location>
        <position position="7"/>
    </location>
    <ligand>
        <name>Mg(2+)</name>
        <dbReference type="ChEBI" id="CHEBI:18420"/>
    </ligand>
</feature>
<comment type="similarity">
    <text evidence="1 7 8">Belongs to the acetokinase family.</text>
</comment>
<dbReference type="InterPro" id="IPR043129">
    <property type="entry name" value="ATPase_NBD"/>
</dbReference>
<dbReference type="PIRSF" id="PIRSF000722">
    <property type="entry name" value="Acetate_prop_kin"/>
    <property type="match status" value="1"/>
</dbReference>
<evidence type="ECO:0000313" key="9">
    <source>
        <dbReference type="EMBL" id="MDO0821644.1"/>
    </source>
</evidence>
<feature type="binding site" evidence="7">
    <location>
        <begin position="331"/>
        <end position="335"/>
    </location>
    <ligand>
        <name>ATP</name>
        <dbReference type="ChEBI" id="CHEBI:30616"/>
    </ligand>
</feature>
<keyword evidence="7" id="KW-0479">Metal-binding</keyword>
<evidence type="ECO:0000256" key="2">
    <source>
        <dbReference type="ARBA" id="ARBA00022490"/>
    </source>
</evidence>